<dbReference type="EMBL" id="QSBY01000007">
    <property type="protein sequence ID" value="RHW71492.1"/>
    <property type="molecule type" value="Genomic_DNA"/>
</dbReference>
<reference evidence="3" key="1">
    <citation type="submission" date="2018-09" db="EMBL/GenBank/DDBJ databases">
        <title>whole genome sequence of T. equiperdum IVM-t1 strain.</title>
        <authorList>
            <person name="Suganuma K."/>
        </authorList>
    </citation>
    <scope>NUCLEOTIDE SEQUENCE [LARGE SCALE GENOMIC DNA]</scope>
    <source>
        <strain evidence="3">IVM-t1</strain>
    </source>
</reference>
<evidence type="ECO:0000259" key="2">
    <source>
        <dbReference type="PROSITE" id="PS50067"/>
    </source>
</evidence>
<comment type="caution">
    <text evidence="3">The sequence shown here is derived from an EMBL/GenBank/DDBJ whole genome shotgun (WGS) entry which is preliminary data.</text>
</comment>
<comment type="similarity">
    <text evidence="1">Belongs to the TRAFAC class myosin-kinesin ATPase superfamily. Kinesin family.</text>
</comment>
<proteinExistence type="inferred from homology"/>
<protein>
    <submittedName>
        <fullName evidence="3">Kinesin-like protein</fullName>
    </submittedName>
</protein>
<keyword evidence="1" id="KW-0505">Motor protein</keyword>
<dbReference type="InterPro" id="IPR001752">
    <property type="entry name" value="Kinesin_motor_dom"/>
</dbReference>
<dbReference type="SUPFAM" id="SSF52540">
    <property type="entry name" value="P-loop containing nucleoside triphosphate hydrolases"/>
    <property type="match status" value="1"/>
</dbReference>
<dbReference type="Gene3D" id="3.40.850.10">
    <property type="entry name" value="Kinesin motor domain"/>
    <property type="match status" value="1"/>
</dbReference>
<sequence>MHAFNGYNSCLFAYGQTGSGKTYTMMGGDPGSVSGVDAGVIPLPGSWCNSGHG</sequence>
<dbReference type="PROSITE" id="PS50067">
    <property type="entry name" value="KINESIN_MOTOR_2"/>
    <property type="match status" value="1"/>
</dbReference>
<accession>A0A3L6L4C1</accession>
<dbReference type="InterPro" id="IPR027417">
    <property type="entry name" value="P-loop_NTPase"/>
</dbReference>
<dbReference type="GO" id="GO:0003777">
    <property type="term" value="F:microtubule motor activity"/>
    <property type="evidence" value="ECO:0007669"/>
    <property type="project" value="InterPro"/>
</dbReference>
<dbReference type="Proteomes" id="UP000266743">
    <property type="component" value="Chromosome 7"/>
</dbReference>
<feature type="domain" description="Kinesin motor" evidence="2">
    <location>
        <begin position="1"/>
        <end position="53"/>
    </location>
</feature>
<dbReference type="InterPro" id="IPR036961">
    <property type="entry name" value="Kinesin_motor_dom_sf"/>
</dbReference>
<dbReference type="GO" id="GO:0007018">
    <property type="term" value="P:microtubule-based movement"/>
    <property type="evidence" value="ECO:0007669"/>
    <property type="project" value="InterPro"/>
</dbReference>
<dbReference type="GO" id="GO:0008017">
    <property type="term" value="F:microtubule binding"/>
    <property type="evidence" value="ECO:0007669"/>
    <property type="project" value="InterPro"/>
</dbReference>
<evidence type="ECO:0000256" key="1">
    <source>
        <dbReference type="PROSITE-ProRule" id="PRU00283"/>
    </source>
</evidence>
<keyword evidence="1" id="KW-0067">ATP-binding</keyword>
<evidence type="ECO:0000313" key="3">
    <source>
        <dbReference type="EMBL" id="RHW71492.1"/>
    </source>
</evidence>
<gene>
    <name evidence="3" type="ORF">DPX39_070048600</name>
</gene>
<dbReference type="Pfam" id="PF00225">
    <property type="entry name" value="Kinesin"/>
    <property type="match status" value="1"/>
</dbReference>
<keyword evidence="1" id="KW-0547">Nucleotide-binding</keyword>
<organism evidence="3">
    <name type="scientific">Trypanosoma brucei equiperdum</name>
    <dbReference type="NCBI Taxonomy" id="630700"/>
    <lineage>
        <taxon>Eukaryota</taxon>
        <taxon>Discoba</taxon>
        <taxon>Euglenozoa</taxon>
        <taxon>Kinetoplastea</taxon>
        <taxon>Metakinetoplastina</taxon>
        <taxon>Trypanosomatida</taxon>
        <taxon>Trypanosomatidae</taxon>
        <taxon>Trypanosoma</taxon>
    </lineage>
</organism>
<dbReference type="PANTHER" id="PTHR47117">
    <property type="entry name" value="STAR-RELATED LIPID TRANSFER PROTEIN 9"/>
    <property type="match status" value="1"/>
</dbReference>
<dbReference type="GO" id="GO:0005524">
    <property type="term" value="F:ATP binding"/>
    <property type="evidence" value="ECO:0007669"/>
    <property type="project" value="UniProtKB-UniRule"/>
</dbReference>
<dbReference type="AlphaFoldDB" id="A0A3L6L4C1"/>
<feature type="binding site" evidence="1">
    <location>
        <begin position="15"/>
        <end position="22"/>
    </location>
    <ligand>
        <name>ATP</name>
        <dbReference type="ChEBI" id="CHEBI:30616"/>
    </ligand>
</feature>
<name>A0A3L6L4C1_9TRYP</name>